<name>A0A4R7PX99_9FLAO</name>
<comment type="caution">
    <text evidence="2">The sequence shown here is derived from an EMBL/GenBank/DDBJ whole genome shotgun (WGS) entry which is preliminary data.</text>
</comment>
<evidence type="ECO:0000259" key="1">
    <source>
        <dbReference type="Pfam" id="PF10988"/>
    </source>
</evidence>
<dbReference type="InterPro" id="IPR021255">
    <property type="entry name" value="DUF2807"/>
</dbReference>
<dbReference type="Proteomes" id="UP000294689">
    <property type="component" value="Unassembled WGS sequence"/>
</dbReference>
<reference evidence="2 3" key="1">
    <citation type="submission" date="2019-03" db="EMBL/GenBank/DDBJ databases">
        <title>Genomic Encyclopedia of Archaeal and Bacterial Type Strains, Phase II (KMG-II): from individual species to whole genera.</title>
        <authorList>
            <person name="Goeker M."/>
        </authorList>
    </citation>
    <scope>NUCLEOTIDE SEQUENCE [LARGE SCALE GENOMIC DNA]</scope>
    <source>
        <strain evidence="2 3">DSM 28135</strain>
    </source>
</reference>
<dbReference type="RefSeq" id="WP_133757646.1">
    <property type="nucleotide sequence ID" value="NZ_SOBW01000008.1"/>
</dbReference>
<dbReference type="PROSITE" id="PS51257">
    <property type="entry name" value="PROKAR_LIPOPROTEIN"/>
    <property type="match status" value="1"/>
</dbReference>
<accession>A0A4R7PX99</accession>
<dbReference type="AlphaFoldDB" id="A0A4R7PX99"/>
<gene>
    <name evidence="2" type="ORF">BXY82_1604</name>
</gene>
<dbReference type="Gene3D" id="2.160.20.120">
    <property type="match status" value="1"/>
</dbReference>
<evidence type="ECO:0000313" key="2">
    <source>
        <dbReference type="EMBL" id="TDU39577.1"/>
    </source>
</evidence>
<dbReference type="OrthoDB" id="5585143at2"/>
<sequence>MSTLIKIIITSILSVSLFSCNINTGVKGNGNITTTTRALEQSFNQIEVSSGLEIYLTQSSIESILVEADENLHDVIITEVTNNILKIYPSKNISSSAVKKIFINFKNLEKIKSASGSDVFSTNKIRQNALILQAASGSSMHLDLELMELDCSTSSGSDLQLQGTTTKFIAKAASGSSIDAKNLHCSNANAQAASGANIRVEASDKLVAKTSSGGHISYFGTPNKINKTKGVSAQTK</sequence>
<proteinExistence type="predicted"/>
<dbReference type="Pfam" id="PF10988">
    <property type="entry name" value="DUF2807"/>
    <property type="match status" value="1"/>
</dbReference>
<evidence type="ECO:0000313" key="3">
    <source>
        <dbReference type="Proteomes" id="UP000294689"/>
    </source>
</evidence>
<organism evidence="2 3">
    <name type="scientific">Gelidibacter sediminis</name>
    <dbReference type="NCBI Taxonomy" id="1608710"/>
    <lineage>
        <taxon>Bacteria</taxon>
        <taxon>Pseudomonadati</taxon>
        <taxon>Bacteroidota</taxon>
        <taxon>Flavobacteriia</taxon>
        <taxon>Flavobacteriales</taxon>
        <taxon>Flavobacteriaceae</taxon>
        <taxon>Gelidibacter</taxon>
    </lineage>
</organism>
<feature type="domain" description="Putative auto-transporter adhesin head GIN" evidence="1">
    <location>
        <begin position="43"/>
        <end position="222"/>
    </location>
</feature>
<dbReference type="EMBL" id="SOBW01000008">
    <property type="protein sequence ID" value="TDU39577.1"/>
    <property type="molecule type" value="Genomic_DNA"/>
</dbReference>
<keyword evidence="3" id="KW-1185">Reference proteome</keyword>
<protein>
    <submittedName>
        <fullName evidence="2">Putative autotransporter adhesin-like protein</fullName>
    </submittedName>
</protein>